<dbReference type="EMBL" id="BAABKE010000007">
    <property type="protein sequence ID" value="GAA5102747.1"/>
    <property type="molecule type" value="Genomic_DNA"/>
</dbReference>
<comment type="caution">
    <text evidence="1">The sequence shown here is derived from an EMBL/GenBank/DDBJ whole genome shotgun (WGS) entry which is preliminary data.</text>
</comment>
<protein>
    <submittedName>
        <fullName evidence="1">DUF1834 family protein</fullName>
    </submittedName>
</protein>
<name>A0ABP9MXT6_9GAMM</name>
<dbReference type="InterPro" id="IPR014972">
    <property type="entry name" value="Phage_Mu_Gp37"/>
</dbReference>
<reference evidence="2" key="1">
    <citation type="journal article" date="2019" name="Int. J. Syst. Evol. Microbiol.">
        <title>The Global Catalogue of Microorganisms (GCM) 10K type strain sequencing project: providing services to taxonomists for standard genome sequencing and annotation.</title>
        <authorList>
            <consortium name="The Broad Institute Genomics Platform"/>
            <consortium name="The Broad Institute Genome Sequencing Center for Infectious Disease"/>
            <person name="Wu L."/>
            <person name="Ma J."/>
        </authorList>
    </citation>
    <scope>NUCLEOTIDE SEQUENCE [LARGE SCALE GENOMIC DNA]</scope>
    <source>
        <strain evidence="2">JCM 18424</strain>
    </source>
</reference>
<gene>
    <name evidence="1" type="ORF">GCM10023338_20430</name>
</gene>
<proteinExistence type="predicted"/>
<dbReference type="RefSeq" id="WP_077926595.1">
    <property type="nucleotide sequence ID" value="NZ_BAABKE010000007.1"/>
</dbReference>
<keyword evidence="2" id="KW-1185">Reference proteome</keyword>
<organism evidence="1 2">
    <name type="scientific">Wohlfahrtiimonas larvae</name>
    <dbReference type="NCBI Taxonomy" id="1157986"/>
    <lineage>
        <taxon>Bacteria</taxon>
        <taxon>Pseudomonadati</taxon>
        <taxon>Pseudomonadota</taxon>
        <taxon>Gammaproteobacteria</taxon>
        <taxon>Cardiobacteriales</taxon>
        <taxon>Ignatzschineriaceae</taxon>
        <taxon>Wohlfahrtiimonas</taxon>
    </lineage>
</organism>
<dbReference type="Proteomes" id="UP001500631">
    <property type="component" value="Unassembled WGS sequence"/>
</dbReference>
<evidence type="ECO:0000313" key="1">
    <source>
        <dbReference type="EMBL" id="GAA5102747.1"/>
    </source>
</evidence>
<evidence type="ECO:0000313" key="2">
    <source>
        <dbReference type="Proteomes" id="UP001500631"/>
    </source>
</evidence>
<accession>A0ABP9MXT6</accession>
<sequence length="222" mass="25005">MIATVETRIVERLREGLGDIVASIGSYGGELDDNVFDSIRVLPAIWVTYGGSSRIEVANTARSRFRETHQFITMIAVRSVRSEEAQRLGGTDLYEVGSYQLIRAVKYLLTNQTLGGIVHKGLTPRNIRTLHNHTMTMEGALSVFAVEWEVLLDEFSQLEDGRFPIETDDPNHPDHWFNEFKRNALSPEYPDLLSIYGKVQNTEPTEESVSFITKLGDNNAES</sequence>
<dbReference type="Pfam" id="PF08873">
    <property type="entry name" value="Phage_Mu_Gp37"/>
    <property type="match status" value="1"/>
</dbReference>